<dbReference type="InterPro" id="IPR050681">
    <property type="entry name" value="CDF/SLC30A"/>
</dbReference>
<evidence type="ECO:0000256" key="10">
    <source>
        <dbReference type="SAM" id="Phobius"/>
    </source>
</evidence>
<dbReference type="NCBIfam" id="TIGR01297">
    <property type="entry name" value="CDF"/>
    <property type="match status" value="1"/>
</dbReference>
<feature type="transmembrane region" description="Helical" evidence="10">
    <location>
        <begin position="186"/>
        <end position="204"/>
    </location>
</feature>
<feature type="transmembrane region" description="Helical" evidence="10">
    <location>
        <begin position="216"/>
        <end position="241"/>
    </location>
</feature>
<evidence type="ECO:0000256" key="2">
    <source>
        <dbReference type="ARBA" id="ARBA00008873"/>
    </source>
</evidence>
<evidence type="ECO:0000313" key="14">
    <source>
        <dbReference type="Proteomes" id="UP000245629"/>
    </source>
</evidence>
<dbReference type="PANTHER" id="PTHR11562">
    <property type="entry name" value="CATION EFFLUX PROTEIN/ ZINC TRANSPORTER"/>
    <property type="match status" value="1"/>
</dbReference>
<comment type="similarity">
    <text evidence="2">Belongs to the cation diffusion facilitator (CDF) transporter (TC 2.A.4) family. SLC30A subfamily.</text>
</comment>
<evidence type="ECO:0000256" key="4">
    <source>
        <dbReference type="ARBA" id="ARBA00022692"/>
    </source>
</evidence>
<feature type="domain" description="Cation efflux protein transmembrane" evidence="11">
    <location>
        <begin position="84"/>
        <end position="269"/>
    </location>
</feature>
<dbReference type="InterPro" id="IPR058533">
    <property type="entry name" value="Cation_efflux_TM"/>
</dbReference>
<dbReference type="InterPro" id="IPR002524">
    <property type="entry name" value="Cation_efflux"/>
</dbReference>
<keyword evidence="6 10" id="KW-1133">Transmembrane helix</keyword>
<evidence type="ECO:0000256" key="3">
    <source>
        <dbReference type="ARBA" id="ARBA00022448"/>
    </source>
</evidence>
<dbReference type="SUPFAM" id="SSF160240">
    <property type="entry name" value="Cation efflux protein cytoplasmic domain-like"/>
    <property type="match status" value="1"/>
</dbReference>
<proteinExistence type="inferred from homology"/>
<evidence type="ECO:0000256" key="1">
    <source>
        <dbReference type="ARBA" id="ARBA00004141"/>
    </source>
</evidence>
<evidence type="ECO:0000256" key="8">
    <source>
        <dbReference type="ARBA" id="ARBA00023136"/>
    </source>
</evidence>
<evidence type="ECO:0000313" key="13">
    <source>
        <dbReference type="EMBL" id="AWK86935.1"/>
    </source>
</evidence>
<gene>
    <name evidence="13" type="ORF">DEW08_12465</name>
</gene>
<evidence type="ECO:0000256" key="6">
    <source>
        <dbReference type="ARBA" id="ARBA00022989"/>
    </source>
</evidence>
<dbReference type="InterPro" id="IPR027469">
    <property type="entry name" value="Cation_efflux_TMD_sf"/>
</dbReference>
<keyword evidence="5" id="KW-0864">Zinc transport</keyword>
<keyword evidence="8 10" id="KW-0472">Membrane</keyword>
<dbReference type="Pfam" id="PF01545">
    <property type="entry name" value="Cation_efflux"/>
    <property type="match status" value="1"/>
</dbReference>
<protein>
    <submittedName>
        <fullName evidence="13">Cation transporter</fullName>
    </submittedName>
</protein>
<feature type="transmembrane region" description="Helical" evidence="10">
    <location>
        <begin position="247"/>
        <end position="264"/>
    </location>
</feature>
<feature type="transmembrane region" description="Helical" evidence="10">
    <location>
        <begin position="144"/>
        <end position="166"/>
    </location>
</feature>
<evidence type="ECO:0000256" key="5">
    <source>
        <dbReference type="ARBA" id="ARBA00022906"/>
    </source>
</evidence>
<keyword evidence="5" id="KW-0862">Zinc</keyword>
<dbReference type="Gene3D" id="1.20.1510.10">
    <property type="entry name" value="Cation efflux protein transmembrane domain"/>
    <property type="match status" value="1"/>
</dbReference>
<dbReference type="SUPFAM" id="SSF161111">
    <property type="entry name" value="Cation efflux protein transmembrane domain-like"/>
    <property type="match status" value="1"/>
</dbReference>
<dbReference type="InterPro" id="IPR027470">
    <property type="entry name" value="Cation_efflux_CTD"/>
</dbReference>
<evidence type="ECO:0000256" key="7">
    <source>
        <dbReference type="ARBA" id="ARBA00023065"/>
    </source>
</evidence>
<organism evidence="13 14">
    <name type="scientific">Azospirillum thermophilum</name>
    <dbReference type="NCBI Taxonomy" id="2202148"/>
    <lineage>
        <taxon>Bacteria</taxon>
        <taxon>Pseudomonadati</taxon>
        <taxon>Pseudomonadota</taxon>
        <taxon>Alphaproteobacteria</taxon>
        <taxon>Rhodospirillales</taxon>
        <taxon>Azospirillaceae</taxon>
        <taxon>Azospirillum</taxon>
    </lineage>
</organism>
<accession>A0A2S2CR88</accession>
<dbReference type="PANTHER" id="PTHR11562:SF17">
    <property type="entry name" value="RE54080P-RELATED"/>
    <property type="match status" value="1"/>
</dbReference>
<dbReference type="OrthoDB" id="9809646at2"/>
<feature type="compositionally biased region" description="Basic residues" evidence="9">
    <location>
        <begin position="60"/>
        <end position="71"/>
    </location>
</feature>
<evidence type="ECO:0000259" key="12">
    <source>
        <dbReference type="Pfam" id="PF16916"/>
    </source>
</evidence>
<dbReference type="GO" id="GO:0005886">
    <property type="term" value="C:plasma membrane"/>
    <property type="evidence" value="ECO:0007669"/>
    <property type="project" value="TreeGrafter"/>
</dbReference>
<keyword evidence="14" id="KW-1185">Reference proteome</keyword>
<evidence type="ECO:0000259" key="11">
    <source>
        <dbReference type="Pfam" id="PF01545"/>
    </source>
</evidence>
<sequence>MPLSPDPGHDSHKHDGHKHGHDAHGHAQADGAQAGHGHTGRSQEGRGHGGHFHGNQSHAGHSHGGHSHGGHSHGPVSYDRAFAIGAVLNIGFVAVEAVYGFLANSTALLADAGHNLSDVTGLLFAWGAAWIGRRIPAGRYTYGFGSVSILVSLLNAVILLIAVGAITMESVRRFVEPEPVAEGTVIVVAAIGIVINGLTAWLFMGGQHDLNVKGAYLHMAADAAVSLGVVIAAILVGLTGWLWIDPLTGLAIAAVITVGTWGLLRDSIRLALAAVPESVDRAGVETYLADLPGVTAVHDLHIWPLSTTEVALTAHLVRPGAGPDDDLLKEVAQTLKERFGIGHATLQVEHDGAFCRLAPSNVV</sequence>
<dbReference type="RefSeq" id="WP_109327556.1">
    <property type="nucleotide sequence ID" value="NZ_CP029353.1"/>
</dbReference>
<feature type="region of interest" description="Disordered" evidence="9">
    <location>
        <begin position="1"/>
        <end position="73"/>
    </location>
</feature>
<reference evidence="14" key="1">
    <citation type="submission" date="2018-05" db="EMBL/GenBank/DDBJ databases">
        <title>Azospirillum thermophila sp. nov., a novel isolated from hot spring.</title>
        <authorList>
            <person name="Zhao Z."/>
        </authorList>
    </citation>
    <scope>NUCLEOTIDE SEQUENCE [LARGE SCALE GENOMIC DNA]</scope>
    <source>
        <strain evidence="14">CFH 70021</strain>
    </source>
</reference>
<dbReference type="Proteomes" id="UP000245629">
    <property type="component" value="Chromosome 2"/>
</dbReference>
<dbReference type="InterPro" id="IPR036837">
    <property type="entry name" value="Cation_efflux_CTD_sf"/>
</dbReference>
<keyword evidence="4 10" id="KW-0812">Transmembrane</keyword>
<keyword evidence="7" id="KW-0406">Ion transport</keyword>
<dbReference type="KEGG" id="azz:DEW08_12465"/>
<keyword evidence="3" id="KW-0813">Transport</keyword>
<dbReference type="EMBL" id="CP029353">
    <property type="protein sequence ID" value="AWK86935.1"/>
    <property type="molecule type" value="Genomic_DNA"/>
</dbReference>
<dbReference type="GO" id="GO:0005385">
    <property type="term" value="F:zinc ion transmembrane transporter activity"/>
    <property type="evidence" value="ECO:0007669"/>
    <property type="project" value="TreeGrafter"/>
</dbReference>
<dbReference type="Pfam" id="PF16916">
    <property type="entry name" value="ZT_dimer"/>
    <property type="match status" value="1"/>
</dbReference>
<comment type="subcellular location">
    <subcellularLocation>
        <location evidence="1">Membrane</location>
        <topology evidence="1">Multi-pass membrane protein</topology>
    </subcellularLocation>
</comment>
<feature type="transmembrane region" description="Helical" evidence="10">
    <location>
        <begin position="81"/>
        <end position="102"/>
    </location>
</feature>
<name>A0A2S2CR88_9PROT</name>
<feature type="domain" description="Cation efflux protein cytoplasmic" evidence="12">
    <location>
        <begin position="277"/>
        <end position="350"/>
    </location>
</feature>
<dbReference type="AlphaFoldDB" id="A0A2S2CR88"/>
<evidence type="ECO:0000256" key="9">
    <source>
        <dbReference type="SAM" id="MobiDB-lite"/>
    </source>
</evidence>